<dbReference type="SUPFAM" id="SSF48452">
    <property type="entry name" value="TPR-like"/>
    <property type="match status" value="1"/>
</dbReference>
<dbReference type="Gene3D" id="1.25.40.10">
    <property type="entry name" value="Tetratricopeptide repeat domain"/>
    <property type="match status" value="1"/>
</dbReference>
<evidence type="ECO:0008006" key="3">
    <source>
        <dbReference type="Google" id="ProtNLM"/>
    </source>
</evidence>
<dbReference type="InterPro" id="IPR011990">
    <property type="entry name" value="TPR-like_helical_dom_sf"/>
</dbReference>
<organism evidence="1 2">
    <name type="scientific">Thermogemmatispora tikiterensis</name>
    <dbReference type="NCBI Taxonomy" id="1825093"/>
    <lineage>
        <taxon>Bacteria</taxon>
        <taxon>Bacillati</taxon>
        <taxon>Chloroflexota</taxon>
        <taxon>Ktedonobacteria</taxon>
        <taxon>Thermogemmatisporales</taxon>
        <taxon>Thermogemmatisporaceae</taxon>
        <taxon>Thermogemmatispora</taxon>
    </lineage>
</organism>
<name>A0A328VBJ9_9CHLR</name>
<evidence type="ECO:0000313" key="2">
    <source>
        <dbReference type="Proteomes" id="UP000248706"/>
    </source>
</evidence>
<dbReference type="Pfam" id="PF20092">
    <property type="entry name" value="DUF6483"/>
    <property type="match status" value="1"/>
</dbReference>
<sequence>MINRDYILRLIEQFSRALARVLLLRQDYQYEEALILIDELFRQTLGLSSEFLLAAPEEMLLALVKRIDLLDVGKCLWIALLLKLEGDVYQDLERYEESFPRYLRSLRLFLEAVLLEENPRQSDFFAEVEELLTLLSRHELPASLLTRIMLYYEKTGRYAQAEDALFEALKAPDSSDEVFGQGLAFYARLQEKSNAELRAGNFSPEEIKEGLADLQRLQEAHRSPPSAE</sequence>
<dbReference type="RefSeq" id="WP_112427478.1">
    <property type="nucleotide sequence ID" value="NZ_MCIF01000002.1"/>
</dbReference>
<dbReference type="EMBL" id="MCIF01000002">
    <property type="protein sequence ID" value="RAQ95066.1"/>
    <property type="molecule type" value="Genomic_DNA"/>
</dbReference>
<dbReference type="Proteomes" id="UP000248706">
    <property type="component" value="Unassembled WGS sequence"/>
</dbReference>
<dbReference type="InterPro" id="IPR045507">
    <property type="entry name" value="DUF6483"/>
</dbReference>
<gene>
    <name evidence="1" type="ORF">A4R35_05925</name>
</gene>
<accession>A0A328VBJ9</accession>
<keyword evidence="2" id="KW-1185">Reference proteome</keyword>
<protein>
    <recommendedName>
        <fullName evidence="3">Tetratricopeptide repeat protein</fullName>
    </recommendedName>
</protein>
<evidence type="ECO:0000313" key="1">
    <source>
        <dbReference type="EMBL" id="RAQ95066.1"/>
    </source>
</evidence>
<reference evidence="1 2" key="1">
    <citation type="submission" date="2016-08" db="EMBL/GenBank/DDBJ databases">
        <title>Analysis of Carbohydrate Active Enzymes in Thermogemmatispora T81 Reveals Carbohydrate Degradation Ability.</title>
        <authorList>
            <person name="Tomazini A."/>
            <person name="Lal S."/>
            <person name="Stott M."/>
            <person name="Henrissat B."/>
            <person name="Polikarpov I."/>
            <person name="Sparling R."/>
            <person name="Levin D.B."/>
        </authorList>
    </citation>
    <scope>NUCLEOTIDE SEQUENCE [LARGE SCALE GENOMIC DNA]</scope>
    <source>
        <strain evidence="1 2">T81</strain>
    </source>
</reference>
<dbReference type="OrthoDB" id="157116at2"/>
<comment type="caution">
    <text evidence="1">The sequence shown here is derived from an EMBL/GenBank/DDBJ whole genome shotgun (WGS) entry which is preliminary data.</text>
</comment>
<dbReference type="AlphaFoldDB" id="A0A328VBJ9"/>
<proteinExistence type="predicted"/>